<feature type="compositionally biased region" description="Polar residues" evidence="1">
    <location>
        <begin position="17"/>
        <end position="26"/>
    </location>
</feature>
<feature type="region of interest" description="Disordered" evidence="1">
    <location>
        <begin position="1"/>
        <end position="26"/>
    </location>
</feature>
<accession>A0A2P2J7E9</accession>
<protein>
    <submittedName>
        <fullName evidence="2">Uncharacterized protein LOC105127834</fullName>
    </submittedName>
</protein>
<dbReference type="EMBL" id="GGEC01008910">
    <property type="protein sequence ID" value="MBW89393.1"/>
    <property type="molecule type" value="Transcribed_RNA"/>
</dbReference>
<proteinExistence type="predicted"/>
<sequence length="26" mass="3160">MHPHNPFFCSQFKEHSTTTQRPIPYQ</sequence>
<evidence type="ECO:0000313" key="2">
    <source>
        <dbReference type="EMBL" id="MBW89393.1"/>
    </source>
</evidence>
<organism evidence="2">
    <name type="scientific">Rhizophora mucronata</name>
    <name type="common">Asiatic mangrove</name>
    <dbReference type="NCBI Taxonomy" id="61149"/>
    <lineage>
        <taxon>Eukaryota</taxon>
        <taxon>Viridiplantae</taxon>
        <taxon>Streptophyta</taxon>
        <taxon>Embryophyta</taxon>
        <taxon>Tracheophyta</taxon>
        <taxon>Spermatophyta</taxon>
        <taxon>Magnoliopsida</taxon>
        <taxon>eudicotyledons</taxon>
        <taxon>Gunneridae</taxon>
        <taxon>Pentapetalae</taxon>
        <taxon>rosids</taxon>
        <taxon>fabids</taxon>
        <taxon>Malpighiales</taxon>
        <taxon>Rhizophoraceae</taxon>
        <taxon>Rhizophora</taxon>
    </lineage>
</organism>
<evidence type="ECO:0000256" key="1">
    <source>
        <dbReference type="SAM" id="MobiDB-lite"/>
    </source>
</evidence>
<reference evidence="2" key="1">
    <citation type="submission" date="2018-02" db="EMBL/GenBank/DDBJ databases">
        <title>Rhizophora mucronata_Transcriptome.</title>
        <authorList>
            <person name="Meera S.P."/>
            <person name="Sreeshan A."/>
            <person name="Augustine A."/>
        </authorList>
    </citation>
    <scope>NUCLEOTIDE SEQUENCE</scope>
    <source>
        <tissue evidence="2">Leaf</tissue>
    </source>
</reference>
<name>A0A2P2J7E9_RHIMU</name>
<dbReference type="AlphaFoldDB" id="A0A2P2J7E9"/>